<gene>
    <name evidence="8" type="ORF">MPDQ_006116</name>
</gene>
<dbReference type="Proteomes" id="UP000319663">
    <property type="component" value="Unassembled WGS sequence"/>
</dbReference>
<dbReference type="PANTHER" id="PTHR10209:SF881">
    <property type="entry name" value="FI07970P-RELATED"/>
    <property type="match status" value="1"/>
</dbReference>
<dbReference type="PRINTS" id="PR00682">
    <property type="entry name" value="IPNSYNTHASE"/>
</dbReference>
<feature type="domain" description="Isopenicillin N synthase-like Fe(2+) 2OG dioxygenase" evidence="6">
    <location>
        <begin position="226"/>
        <end position="318"/>
    </location>
</feature>
<organism evidence="8 9">
    <name type="scientific">Monascus purpureus</name>
    <name type="common">Red mold</name>
    <name type="synonym">Monascus anka</name>
    <dbReference type="NCBI Taxonomy" id="5098"/>
    <lineage>
        <taxon>Eukaryota</taxon>
        <taxon>Fungi</taxon>
        <taxon>Dikarya</taxon>
        <taxon>Ascomycota</taxon>
        <taxon>Pezizomycotina</taxon>
        <taxon>Eurotiomycetes</taxon>
        <taxon>Eurotiomycetidae</taxon>
        <taxon>Eurotiales</taxon>
        <taxon>Aspergillaceae</taxon>
        <taxon>Monascus</taxon>
    </lineage>
</organism>
<accession>A0A507R5Z3</accession>
<evidence type="ECO:0000259" key="6">
    <source>
        <dbReference type="Pfam" id="PF03171"/>
    </source>
</evidence>
<dbReference type="EMBL" id="VIFY01000005">
    <property type="protein sequence ID" value="TQB76936.1"/>
    <property type="molecule type" value="Genomic_DNA"/>
</dbReference>
<dbReference type="GO" id="GO:0046872">
    <property type="term" value="F:metal ion binding"/>
    <property type="evidence" value="ECO:0007669"/>
    <property type="project" value="UniProtKB-KW"/>
</dbReference>
<comment type="similarity">
    <text evidence="1">Belongs to the iron/ascorbate-dependent oxidoreductase family.</text>
</comment>
<keyword evidence="9" id="KW-1185">Reference proteome</keyword>
<keyword evidence="3" id="KW-0560">Oxidoreductase</keyword>
<evidence type="ECO:0000313" key="9">
    <source>
        <dbReference type="Proteomes" id="UP000319663"/>
    </source>
</evidence>
<evidence type="ECO:0000256" key="2">
    <source>
        <dbReference type="ARBA" id="ARBA00022723"/>
    </source>
</evidence>
<dbReference type="Gene3D" id="2.60.120.330">
    <property type="entry name" value="B-lactam Antibiotic, Isopenicillin N Synthase, Chain"/>
    <property type="match status" value="1"/>
</dbReference>
<dbReference type="Pfam" id="PF14226">
    <property type="entry name" value="DIOX_N"/>
    <property type="match status" value="1"/>
</dbReference>
<evidence type="ECO:0000256" key="3">
    <source>
        <dbReference type="ARBA" id="ARBA00023002"/>
    </source>
</evidence>
<dbReference type="GO" id="GO:0016491">
    <property type="term" value="F:oxidoreductase activity"/>
    <property type="evidence" value="ECO:0007669"/>
    <property type="project" value="UniProtKB-KW"/>
</dbReference>
<evidence type="ECO:0000256" key="1">
    <source>
        <dbReference type="ARBA" id="ARBA00008056"/>
    </source>
</evidence>
<dbReference type="PANTHER" id="PTHR10209">
    <property type="entry name" value="OXIDOREDUCTASE, 2OG-FE II OXYGENASE FAMILY PROTEIN"/>
    <property type="match status" value="1"/>
</dbReference>
<dbReference type="SUPFAM" id="SSF51197">
    <property type="entry name" value="Clavaminate synthase-like"/>
    <property type="match status" value="1"/>
</dbReference>
<evidence type="ECO:0000256" key="4">
    <source>
        <dbReference type="ARBA" id="ARBA00023004"/>
    </source>
</evidence>
<feature type="region of interest" description="Disordered" evidence="5">
    <location>
        <begin position="1"/>
        <end position="24"/>
    </location>
</feature>
<name>A0A507R5Z3_MONPU</name>
<proteinExistence type="inferred from homology"/>
<dbReference type="STRING" id="5098.A0A507R5Z3"/>
<dbReference type="InterPro" id="IPR044861">
    <property type="entry name" value="IPNS-like_FE2OG_OXY"/>
</dbReference>
<protein>
    <recommendedName>
        <fullName evidence="10">Fe2OG dioxygenase domain-containing protein</fullName>
    </recommendedName>
</protein>
<dbReference type="Pfam" id="PF03171">
    <property type="entry name" value="2OG-FeII_Oxy"/>
    <property type="match status" value="1"/>
</dbReference>
<evidence type="ECO:0008006" key="10">
    <source>
        <dbReference type="Google" id="ProtNLM"/>
    </source>
</evidence>
<evidence type="ECO:0000256" key="5">
    <source>
        <dbReference type="SAM" id="MobiDB-lite"/>
    </source>
</evidence>
<comment type="caution">
    <text evidence="8">The sequence shown here is derived from an EMBL/GenBank/DDBJ whole genome shotgun (WGS) entry which is preliminary data.</text>
</comment>
<sequence length="370" mass="42290">MRRISDGDPSGFPSWQQRKTRRKDLYPQSEGTVLLNVKSHGYHDHRHNIRISRIYSDSLEDRQAVADEIRTAATTIGFFYIKNHGIPIETIDACLEASRDFFHQSLEIKQRVNQANSKWFNGWNAPKSHRANATESLDQRESFGFRYDPRYDPAVSDVDSIPPEIRAGFRAEEYGWEQTANLAHFKQDVLAYWWSCLGLARRLIRVFALALDLPEDYFDKMTSHPDAAVALNYYPSIPAGAVRDSNNAEMVSIGSHTDLQFFTMLWQNMNGGLQVLNREGQWPNAQPIEGTIVVNIGDYLMRITNDKFVSTVHRAKNFSSNERGFNFNETCGLLSSCLDEKHPAKYKPISCDEWVQLRFKVTNLEGGSGK</sequence>
<keyword evidence="4" id="KW-0408">Iron</keyword>
<dbReference type="InterPro" id="IPR026992">
    <property type="entry name" value="DIOX_N"/>
</dbReference>
<reference evidence="8 9" key="1">
    <citation type="submission" date="2019-06" db="EMBL/GenBank/DDBJ databases">
        <title>Wine fermentation using esterase from Monascus purpureus.</title>
        <authorList>
            <person name="Geng C."/>
            <person name="Zhang Y."/>
        </authorList>
    </citation>
    <scope>NUCLEOTIDE SEQUENCE [LARGE SCALE GENOMIC DNA]</scope>
    <source>
        <strain evidence="8">HQ1</strain>
    </source>
</reference>
<feature type="domain" description="Non-haem dioxygenase N-terminal" evidence="7">
    <location>
        <begin position="50"/>
        <end position="154"/>
    </location>
</feature>
<evidence type="ECO:0000313" key="8">
    <source>
        <dbReference type="EMBL" id="TQB76936.1"/>
    </source>
</evidence>
<dbReference type="InterPro" id="IPR027443">
    <property type="entry name" value="IPNS-like_sf"/>
</dbReference>
<evidence type="ECO:0000259" key="7">
    <source>
        <dbReference type="Pfam" id="PF14226"/>
    </source>
</evidence>
<dbReference type="AlphaFoldDB" id="A0A507R5Z3"/>
<keyword evidence="2" id="KW-0479">Metal-binding</keyword>